<gene>
    <name evidence="1" type="ORF">SAMN03080614_11011</name>
</gene>
<keyword evidence="2" id="KW-1185">Reference proteome</keyword>
<protein>
    <submittedName>
        <fullName evidence="1">Uncharacterized protein</fullName>
    </submittedName>
</protein>
<dbReference type="RefSeq" id="WP_091351618.1">
    <property type="nucleotide sequence ID" value="NZ_FOIF01000101.1"/>
</dbReference>
<accession>A0A1I0CX06</accession>
<evidence type="ECO:0000313" key="1">
    <source>
        <dbReference type="EMBL" id="SET23967.1"/>
    </source>
</evidence>
<organism evidence="1 2">
    <name type="scientific">Anaerobranca gottschalkii DSM 13577</name>
    <dbReference type="NCBI Taxonomy" id="1120990"/>
    <lineage>
        <taxon>Bacteria</taxon>
        <taxon>Bacillati</taxon>
        <taxon>Bacillota</taxon>
        <taxon>Clostridia</taxon>
        <taxon>Eubacteriales</taxon>
        <taxon>Proteinivoracaceae</taxon>
        <taxon>Anaerobranca</taxon>
    </lineage>
</organism>
<proteinExistence type="predicted"/>
<name>A0A1I0CX06_9FIRM</name>
<evidence type="ECO:0000313" key="2">
    <source>
        <dbReference type="Proteomes" id="UP000243819"/>
    </source>
</evidence>
<sequence length="88" mass="10581">MLKYSIIFIDFNKINNLEKWVDQKKNEYILNKMDKNIYKKVVQIVKDEEELVKNFGDILVLLISFGRIKGKNITYELQKAVNKWEKNL</sequence>
<dbReference type="EMBL" id="FOIF01000101">
    <property type="protein sequence ID" value="SET23967.1"/>
    <property type="molecule type" value="Genomic_DNA"/>
</dbReference>
<dbReference type="AlphaFoldDB" id="A0A1I0CX06"/>
<dbReference type="Proteomes" id="UP000243819">
    <property type="component" value="Unassembled WGS sequence"/>
</dbReference>
<reference evidence="2" key="1">
    <citation type="submission" date="2016-10" db="EMBL/GenBank/DDBJ databases">
        <authorList>
            <person name="Varghese N."/>
            <person name="Submissions S."/>
        </authorList>
    </citation>
    <scope>NUCLEOTIDE SEQUENCE [LARGE SCALE GENOMIC DNA]</scope>
    <source>
        <strain evidence="2">DSM 13577</strain>
    </source>
</reference>